<evidence type="ECO:0000256" key="1">
    <source>
        <dbReference type="ARBA" id="ARBA00001974"/>
    </source>
</evidence>
<proteinExistence type="predicted"/>
<keyword evidence="6" id="KW-1185">Reference proteome</keyword>
<dbReference type="InterPro" id="IPR001709">
    <property type="entry name" value="Flavoprot_Pyr_Nucl_cyt_Rdtase"/>
</dbReference>
<dbReference type="InterPro" id="IPR039261">
    <property type="entry name" value="FNR_nucleotide-bd"/>
</dbReference>
<dbReference type="EMBL" id="JADMLG010000008">
    <property type="protein sequence ID" value="MBH0778880.1"/>
    <property type="molecule type" value="Genomic_DNA"/>
</dbReference>
<dbReference type="Gene3D" id="2.40.30.10">
    <property type="entry name" value="Translation factors"/>
    <property type="match status" value="1"/>
</dbReference>
<dbReference type="InterPro" id="IPR008333">
    <property type="entry name" value="Cbr1-like_FAD-bd_dom"/>
</dbReference>
<evidence type="ECO:0000256" key="2">
    <source>
        <dbReference type="ARBA" id="ARBA00022714"/>
    </source>
</evidence>
<evidence type="ECO:0000259" key="4">
    <source>
        <dbReference type="PROSITE" id="PS51384"/>
    </source>
</evidence>
<dbReference type="PRINTS" id="PR00410">
    <property type="entry name" value="PHEHYDRXLASE"/>
</dbReference>
<dbReference type="InterPro" id="IPR001433">
    <property type="entry name" value="OxRdtase_FAD/NAD-bd"/>
</dbReference>
<organism evidence="5 6">
    <name type="scientific">Nocardia bovistercoris</name>
    <dbReference type="NCBI Taxonomy" id="2785916"/>
    <lineage>
        <taxon>Bacteria</taxon>
        <taxon>Bacillati</taxon>
        <taxon>Actinomycetota</taxon>
        <taxon>Actinomycetes</taxon>
        <taxon>Mycobacteriales</taxon>
        <taxon>Nocardiaceae</taxon>
        <taxon>Nocardia</taxon>
    </lineage>
</organism>
<accession>A0A931N1X1</accession>
<dbReference type="Proteomes" id="UP000655751">
    <property type="component" value="Unassembled WGS sequence"/>
</dbReference>
<comment type="caution">
    <text evidence="5">The sequence shown here is derived from an EMBL/GenBank/DDBJ whole genome shotgun (WGS) entry which is preliminary data.</text>
</comment>
<dbReference type="PANTHER" id="PTHR47354">
    <property type="entry name" value="NADH OXIDOREDUCTASE HCR"/>
    <property type="match status" value="1"/>
</dbReference>
<keyword evidence="3" id="KW-0411">Iron-sulfur</keyword>
<dbReference type="GO" id="GO:0051537">
    <property type="term" value="F:2 iron, 2 sulfur cluster binding"/>
    <property type="evidence" value="ECO:0007669"/>
    <property type="project" value="UniProtKB-KW"/>
</dbReference>
<feature type="domain" description="FAD-binding FR-type" evidence="4">
    <location>
        <begin position="20"/>
        <end position="119"/>
    </location>
</feature>
<name>A0A931N1X1_9NOCA</name>
<dbReference type="CDD" id="cd06187">
    <property type="entry name" value="O2ase_reductase_like"/>
    <property type="match status" value="1"/>
</dbReference>
<dbReference type="Pfam" id="PF00970">
    <property type="entry name" value="FAD_binding_6"/>
    <property type="match status" value="1"/>
</dbReference>
<protein>
    <submittedName>
        <fullName evidence="5">Oxidoreductase</fullName>
    </submittedName>
</protein>
<dbReference type="SUPFAM" id="SSF52343">
    <property type="entry name" value="Ferredoxin reductase-like, C-terminal NADP-linked domain"/>
    <property type="match status" value="1"/>
</dbReference>
<dbReference type="InterPro" id="IPR017927">
    <property type="entry name" value="FAD-bd_FR_type"/>
</dbReference>
<dbReference type="AlphaFoldDB" id="A0A931N1X1"/>
<dbReference type="Pfam" id="PF00175">
    <property type="entry name" value="NAD_binding_1"/>
    <property type="match status" value="1"/>
</dbReference>
<sequence length="265" mass="28689">MLGNGTEGAFGGAPFDPDAAPEWSATVVAHHRLRHDVAVIRLIGEFVPFRAGQSVLVRTPQQPNVARRLSPALPPSLDGKLEFHVRTVPGGWLSRQLVADTAEGDEWRISAPAGTFHVDPEGDEVVMIAGGTGLAPMRSLILELARAPRPPRTYLFVGGRSPRDLYASDMLVLLADELPWLTVVPVVERLDDPNRADEWHQRSRVDIDFPADDLLEGTLADVIGSHGAFTEHQVLVCGSPGMTRATVDRLLETGTPAARIQVEGL</sequence>
<keyword evidence="2" id="KW-0001">2Fe-2S</keyword>
<evidence type="ECO:0000256" key="3">
    <source>
        <dbReference type="ARBA" id="ARBA00023014"/>
    </source>
</evidence>
<keyword evidence="2" id="KW-0479">Metal-binding</keyword>
<dbReference type="Gene3D" id="3.40.50.80">
    <property type="entry name" value="Nucleotide-binding domain of ferredoxin-NADP reductase (FNR) module"/>
    <property type="match status" value="1"/>
</dbReference>
<reference evidence="5" key="1">
    <citation type="submission" date="2020-11" db="EMBL/GenBank/DDBJ databases">
        <title>Nocardia NEAU-351.nov., a novel actinomycete isolated from the cow dung.</title>
        <authorList>
            <person name="Zhang X."/>
        </authorList>
    </citation>
    <scope>NUCLEOTIDE SEQUENCE</scope>
    <source>
        <strain evidence="5">NEAU-351</strain>
    </source>
</reference>
<dbReference type="SUPFAM" id="SSF63380">
    <property type="entry name" value="Riboflavin synthase domain-like"/>
    <property type="match status" value="1"/>
</dbReference>
<keyword evidence="2" id="KW-0408">Iron</keyword>
<dbReference type="PRINTS" id="PR00371">
    <property type="entry name" value="FPNCR"/>
</dbReference>
<dbReference type="PANTHER" id="PTHR47354:SF5">
    <property type="entry name" value="PROTEIN RFBI"/>
    <property type="match status" value="1"/>
</dbReference>
<gene>
    <name evidence="5" type="ORF">IT779_21610</name>
</gene>
<evidence type="ECO:0000313" key="6">
    <source>
        <dbReference type="Proteomes" id="UP000655751"/>
    </source>
</evidence>
<dbReference type="PROSITE" id="PS51384">
    <property type="entry name" value="FAD_FR"/>
    <property type="match status" value="1"/>
</dbReference>
<dbReference type="GO" id="GO:0016491">
    <property type="term" value="F:oxidoreductase activity"/>
    <property type="evidence" value="ECO:0007669"/>
    <property type="project" value="InterPro"/>
</dbReference>
<comment type="cofactor">
    <cofactor evidence="1">
        <name>FAD</name>
        <dbReference type="ChEBI" id="CHEBI:57692"/>
    </cofactor>
</comment>
<evidence type="ECO:0000313" key="5">
    <source>
        <dbReference type="EMBL" id="MBH0778880.1"/>
    </source>
</evidence>
<dbReference type="InterPro" id="IPR017938">
    <property type="entry name" value="Riboflavin_synthase-like_b-brl"/>
</dbReference>
<dbReference type="InterPro" id="IPR050415">
    <property type="entry name" value="MRET"/>
</dbReference>